<dbReference type="EMBL" id="SBIW01000003">
    <property type="protein sequence ID" value="RWY53768.1"/>
    <property type="molecule type" value="Genomic_DNA"/>
</dbReference>
<sequence length="114" mass="12465">MQNIFIAPAIGNDNEETVTKTGLWSKWNAFADAQADSKTLWFIVSLIAQGVLFLPVPAALIYYFNAPLAVLAVTLGLYFANIISGMGGAGIRVMLLFFLASVFIHFLMIAVFIF</sequence>
<accession>A0A3S3Z5Q1</accession>
<keyword evidence="1" id="KW-0812">Transmembrane</keyword>
<evidence type="ECO:0000256" key="1">
    <source>
        <dbReference type="SAM" id="Phobius"/>
    </source>
</evidence>
<organism evidence="2 3">
    <name type="scientific">Mucilaginibacter gilvus</name>
    <dbReference type="NCBI Taxonomy" id="2305909"/>
    <lineage>
        <taxon>Bacteria</taxon>
        <taxon>Pseudomonadati</taxon>
        <taxon>Bacteroidota</taxon>
        <taxon>Sphingobacteriia</taxon>
        <taxon>Sphingobacteriales</taxon>
        <taxon>Sphingobacteriaceae</taxon>
        <taxon>Mucilaginibacter</taxon>
    </lineage>
</organism>
<evidence type="ECO:0000313" key="3">
    <source>
        <dbReference type="Proteomes" id="UP000286701"/>
    </source>
</evidence>
<gene>
    <name evidence="2" type="ORF">EPL05_06775</name>
</gene>
<keyword evidence="3" id="KW-1185">Reference proteome</keyword>
<feature type="transmembrane region" description="Helical" evidence="1">
    <location>
        <begin position="93"/>
        <end position="113"/>
    </location>
</feature>
<reference evidence="2 3" key="1">
    <citation type="submission" date="2019-01" db="EMBL/GenBank/DDBJ databases">
        <title>Mucilaginibacter antarcticum sp. nov., isolated from antarctic soil.</title>
        <authorList>
            <person name="Yan Y.-Q."/>
            <person name="Du Z.-J."/>
        </authorList>
    </citation>
    <scope>NUCLEOTIDE SEQUENCE [LARGE SCALE GENOMIC DNA]</scope>
    <source>
        <strain evidence="2 3">F01003</strain>
    </source>
</reference>
<keyword evidence="1" id="KW-0472">Membrane</keyword>
<feature type="transmembrane region" description="Helical" evidence="1">
    <location>
        <begin position="40"/>
        <end position="62"/>
    </location>
</feature>
<feature type="transmembrane region" description="Helical" evidence="1">
    <location>
        <begin position="68"/>
        <end position="86"/>
    </location>
</feature>
<comment type="caution">
    <text evidence="2">The sequence shown here is derived from an EMBL/GenBank/DDBJ whole genome shotgun (WGS) entry which is preliminary data.</text>
</comment>
<evidence type="ECO:0000313" key="2">
    <source>
        <dbReference type="EMBL" id="RWY53768.1"/>
    </source>
</evidence>
<protein>
    <submittedName>
        <fullName evidence="2">Uncharacterized protein</fullName>
    </submittedName>
</protein>
<dbReference type="OrthoDB" id="798211at2"/>
<keyword evidence="1" id="KW-1133">Transmembrane helix</keyword>
<dbReference type="AlphaFoldDB" id="A0A3S3Z5Q1"/>
<dbReference type="Proteomes" id="UP000286701">
    <property type="component" value="Unassembled WGS sequence"/>
</dbReference>
<dbReference type="RefSeq" id="WP_128533201.1">
    <property type="nucleotide sequence ID" value="NZ_SBIW01000003.1"/>
</dbReference>
<proteinExistence type="predicted"/>
<name>A0A3S3Z5Q1_9SPHI</name>